<comment type="caution">
    <text evidence="1">The sequence shown here is derived from an EMBL/GenBank/DDBJ whole genome shotgun (WGS) entry which is preliminary data.</text>
</comment>
<sequence length="211" mass="24240">MELTLDGQSAISICRRLTRPKDYYATGEQGQEVNKDKLCINVLEREMQRDPFSVDDSVAAPITLRLRNCSFRLAHAERTYEFAGLSKRKGSSRNLRDVDLNETPITQNKQLRSRMEALQRTVEMGMWYFPNCSEVLDKFMEDDLLDLCFLNKGMTDKQSIMTSRYVELKEDVQKAFSKDKAELNQSGLQTDHGGSRKSSKKAYMCTSLQHS</sequence>
<gene>
    <name evidence="1" type="ORF">MLD38_021250</name>
</gene>
<dbReference type="Proteomes" id="UP001057402">
    <property type="component" value="Chromosome 6"/>
</dbReference>
<evidence type="ECO:0000313" key="2">
    <source>
        <dbReference type="Proteomes" id="UP001057402"/>
    </source>
</evidence>
<organism evidence="1 2">
    <name type="scientific">Melastoma candidum</name>
    <dbReference type="NCBI Taxonomy" id="119954"/>
    <lineage>
        <taxon>Eukaryota</taxon>
        <taxon>Viridiplantae</taxon>
        <taxon>Streptophyta</taxon>
        <taxon>Embryophyta</taxon>
        <taxon>Tracheophyta</taxon>
        <taxon>Spermatophyta</taxon>
        <taxon>Magnoliopsida</taxon>
        <taxon>eudicotyledons</taxon>
        <taxon>Gunneridae</taxon>
        <taxon>Pentapetalae</taxon>
        <taxon>rosids</taxon>
        <taxon>malvids</taxon>
        <taxon>Myrtales</taxon>
        <taxon>Melastomataceae</taxon>
        <taxon>Melastomatoideae</taxon>
        <taxon>Melastomateae</taxon>
        <taxon>Melastoma</taxon>
    </lineage>
</organism>
<evidence type="ECO:0000313" key="1">
    <source>
        <dbReference type="EMBL" id="KAI4365251.1"/>
    </source>
</evidence>
<accession>A0ACB9QFP9</accession>
<protein>
    <submittedName>
        <fullName evidence="1">Uncharacterized protein</fullName>
    </submittedName>
</protein>
<reference evidence="2" key="1">
    <citation type="journal article" date="2023" name="Front. Plant Sci.">
        <title>Chromosomal-level genome assembly of Melastoma candidum provides insights into trichome evolution.</title>
        <authorList>
            <person name="Zhong Y."/>
            <person name="Wu W."/>
            <person name="Sun C."/>
            <person name="Zou P."/>
            <person name="Liu Y."/>
            <person name="Dai S."/>
            <person name="Zhou R."/>
        </authorList>
    </citation>
    <scope>NUCLEOTIDE SEQUENCE [LARGE SCALE GENOMIC DNA]</scope>
</reference>
<dbReference type="EMBL" id="CM042885">
    <property type="protein sequence ID" value="KAI4365251.1"/>
    <property type="molecule type" value="Genomic_DNA"/>
</dbReference>
<keyword evidence="2" id="KW-1185">Reference proteome</keyword>
<name>A0ACB9QFP9_9MYRT</name>
<proteinExistence type="predicted"/>